<feature type="binding site" evidence="1">
    <location>
        <position position="345"/>
    </location>
    <ligand>
        <name>Zn(2+)</name>
        <dbReference type="ChEBI" id="CHEBI:29105"/>
    </ligand>
</feature>
<feature type="binding site" evidence="1">
    <location>
        <position position="296"/>
    </location>
    <ligand>
        <name>Zn(2+)</name>
        <dbReference type="ChEBI" id="CHEBI:29105"/>
    </ligand>
</feature>
<protein>
    <recommendedName>
        <fullName evidence="4">Lanthionine synthetase C family protein</fullName>
    </recommendedName>
</protein>
<dbReference type="KEGG" id="spib:G8759_12175"/>
<dbReference type="SUPFAM" id="SSF158745">
    <property type="entry name" value="LanC-like"/>
    <property type="match status" value="1"/>
</dbReference>
<dbReference type="PANTHER" id="PTHR12736">
    <property type="entry name" value="LANC-LIKE PROTEIN"/>
    <property type="match status" value="1"/>
</dbReference>
<dbReference type="InterPro" id="IPR007822">
    <property type="entry name" value="LANC-like"/>
</dbReference>
<dbReference type="Gene3D" id="1.50.10.20">
    <property type="match status" value="1"/>
</dbReference>
<evidence type="ECO:0000313" key="2">
    <source>
        <dbReference type="EMBL" id="QIP13331.1"/>
    </source>
</evidence>
<dbReference type="Proteomes" id="UP000501802">
    <property type="component" value="Chromosome"/>
</dbReference>
<evidence type="ECO:0000256" key="1">
    <source>
        <dbReference type="PIRSR" id="PIRSR607822-1"/>
    </source>
</evidence>
<keyword evidence="1" id="KW-0862">Zinc</keyword>
<keyword evidence="3" id="KW-1185">Reference proteome</keyword>
<dbReference type="GO" id="GO:0005886">
    <property type="term" value="C:plasma membrane"/>
    <property type="evidence" value="ECO:0007669"/>
    <property type="project" value="TreeGrafter"/>
</dbReference>
<dbReference type="SMART" id="SM01260">
    <property type="entry name" value="LANC_like"/>
    <property type="match status" value="1"/>
</dbReference>
<sequence>METLTAPQVSTTATTLETSFIETAAQIGRTLCRDAIWFGSRCNFLSSTNDPAFEYPKPYFKSLEADFYSGSAGVAFFLAALYNATGDRLIRKTAIGTLQNSLETAQFIPANSTLGFFAGWTGIAYSTIQAGQWLHDDELAIQGHHLLDRITKLDVQQAGIDVIDGAAGAIPALIKLERAQPSRALRSLIVQLADQLVSKAERSPEGTSWNTVMGADHRNLTGLAHGVAGIVNALLESFALTQDVRYQDTAFEGLRYENAFFNQQEQNWPDFRMKSQPTAYNLTEESADPTCSCAWCHGAPGIALSRLRGYELTRHPALKTEALTALHTTSKQLTWDQQMNFSLCHGLAGNADVLLEAANILAMPDWHTQATTIGQLGQERYHQTGLWANGLYNAFQIPDFMLGLSGIGYFYLRLADATTYKSALIMR</sequence>
<dbReference type="PRINTS" id="PR01950">
    <property type="entry name" value="LANCSUPER"/>
</dbReference>
<gene>
    <name evidence="2" type="ORF">G8759_12175</name>
</gene>
<organism evidence="2 3">
    <name type="scientific">Spirosoma aureum</name>
    <dbReference type="NCBI Taxonomy" id="2692134"/>
    <lineage>
        <taxon>Bacteria</taxon>
        <taxon>Pseudomonadati</taxon>
        <taxon>Bacteroidota</taxon>
        <taxon>Cytophagia</taxon>
        <taxon>Cytophagales</taxon>
        <taxon>Cytophagaceae</taxon>
        <taxon>Spirosoma</taxon>
    </lineage>
</organism>
<name>A0A6G9ALI3_9BACT</name>
<dbReference type="GO" id="GO:0046872">
    <property type="term" value="F:metal ion binding"/>
    <property type="evidence" value="ECO:0007669"/>
    <property type="project" value="UniProtKB-KW"/>
</dbReference>
<dbReference type="EMBL" id="CP050063">
    <property type="protein sequence ID" value="QIP13331.1"/>
    <property type="molecule type" value="Genomic_DNA"/>
</dbReference>
<reference evidence="2 3" key="1">
    <citation type="submission" date="2020-03" db="EMBL/GenBank/DDBJ databases">
        <authorList>
            <person name="Kim M.K."/>
        </authorList>
    </citation>
    <scope>NUCLEOTIDE SEQUENCE [LARGE SCALE GENOMIC DNA]</scope>
    <source>
        <strain evidence="2 3">BT328</strain>
    </source>
</reference>
<proteinExistence type="predicted"/>
<feature type="binding site" evidence="1">
    <location>
        <position position="344"/>
    </location>
    <ligand>
        <name>Zn(2+)</name>
        <dbReference type="ChEBI" id="CHEBI:29105"/>
    </ligand>
</feature>
<dbReference type="AlphaFoldDB" id="A0A6G9ALI3"/>
<keyword evidence="1" id="KW-0479">Metal-binding</keyword>
<dbReference type="GO" id="GO:0031179">
    <property type="term" value="P:peptide modification"/>
    <property type="evidence" value="ECO:0007669"/>
    <property type="project" value="InterPro"/>
</dbReference>
<dbReference type="PANTHER" id="PTHR12736:SF7">
    <property type="entry name" value="LANC-LIKE PROTEIN 3"/>
    <property type="match status" value="1"/>
</dbReference>
<evidence type="ECO:0000313" key="3">
    <source>
        <dbReference type="Proteomes" id="UP000501802"/>
    </source>
</evidence>
<evidence type="ECO:0008006" key="4">
    <source>
        <dbReference type="Google" id="ProtNLM"/>
    </source>
</evidence>
<dbReference type="Pfam" id="PF05147">
    <property type="entry name" value="LANC_like"/>
    <property type="match status" value="1"/>
</dbReference>
<dbReference type="RefSeq" id="WP_167208296.1">
    <property type="nucleotide sequence ID" value="NZ_CP050063.1"/>
</dbReference>
<accession>A0A6G9ALI3</accession>